<reference evidence="2 3" key="1">
    <citation type="submission" date="2015-11" db="EMBL/GenBank/DDBJ databases">
        <title>Exploring the genomic traits of fungus-feeding bacterial genus Collimonas.</title>
        <authorList>
            <person name="Song C."/>
            <person name="Schmidt R."/>
            <person name="de Jager V."/>
            <person name="Krzyzanowska D."/>
            <person name="Jongedijk E."/>
            <person name="Cankar K."/>
            <person name="Beekwilder J."/>
            <person name="van Veen A."/>
            <person name="de Boer W."/>
            <person name="van Veen J.A."/>
            <person name="Garbeva P."/>
        </authorList>
    </citation>
    <scope>NUCLEOTIDE SEQUENCE [LARGE SCALE GENOMIC DNA]</scope>
    <source>
        <strain evidence="2 3">Ter282</strain>
    </source>
</reference>
<evidence type="ECO:0000256" key="1">
    <source>
        <dbReference type="SAM" id="MobiDB-lite"/>
    </source>
</evidence>
<dbReference type="Gene3D" id="1.10.1470.10">
    <property type="entry name" value="YjbJ"/>
    <property type="match status" value="1"/>
</dbReference>
<dbReference type="SUPFAM" id="SSF69047">
    <property type="entry name" value="Hypothetical protein YjbJ"/>
    <property type="match status" value="1"/>
</dbReference>
<dbReference type="Proteomes" id="UP000071778">
    <property type="component" value="Chromosome"/>
</dbReference>
<dbReference type="OrthoDB" id="8564562at2"/>
<gene>
    <name evidence="2" type="ORF">CAter282_2375</name>
</gene>
<dbReference type="RefSeq" id="WP_061533476.1">
    <property type="nucleotide sequence ID" value="NZ_CP013233.1"/>
</dbReference>
<sequence>MNKDQVKGVSKDIAGKIQEGAGKLVGSKEQQAKGLKKQVDGKFEKSLGDAEELVKDVAGKK</sequence>
<evidence type="ECO:0000313" key="2">
    <source>
        <dbReference type="EMBL" id="AMP10121.1"/>
    </source>
</evidence>
<name>A0A127QJ77_9BURK</name>
<dbReference type="EMBL" id="CP013235">
    <property type="protein sequence ID" value="AMP10121.1"/>
    <property type="molecule type" value="Genomic_DNA"/>
</dbReference>
<protein>
    <submittedName>
        <fullName evidence="2">CsbD-like family protein</fullName>
    </submittedName>
</protein>
<feature type="region of interest" description="Disordered" evidence="1">
    <location>
        <begin position="20"/>
        <end position="41"/>
    </location>
</feature>
<dbReference type="AlphaFoldDB" id="A0A127QJ77"/>
<dbReference type="InterPro" id="IPR036629">
    <property type="entry name" value="YjbJ_sf"/>
</dbReference>
<proteinExistence type="predicted"/>
<keyword evidence="3" id="KW-1185">Reference proteome</keyword>
<evidence type="ECO:0000313" key="3">
    <source>
        <dbReference type="Proteomes" id="UP000071778"/>
    </source>
</evidence>
<dbReference type="PATRIC" id="fig|279058.17.peg.2593"/>
<organism evidence="2 3">
    <name type="scientific">Collimonas arenae</name>
    <dbReference type="NCBI Taxonomy" id="279058"/>
    <lineage>
        <taxon>Bacteria</taxon>
        <taxon>Pseudomonadati</taxon>
        <taxon>Pseudomonadota</taxon>
        <taxon>Betaproteobacteria</taxon>
        <taxon>Burkholderiales</taxon>
        <taxon>Oxalobacteraceae</taxon>
        <taxon>Collimonas</taxon>
    </lineage>
</organism>
<accession>A0A127QJ77</accession>